<dbReference type="AlphaFoldDB" id="A0A0N1I064"/>
<proteinExistence type="predicted"/>
<comment type="caution">
    <text evidence="1">The sequence shown here is derived from an EMBL/GenBank/DDBJ whole genome shotgun (WGS) entry which is preliminary data.</text>
</comment>
<dbReference type="Proteomes" id="UP000038009">
    <property type="component" value="Unassembled WGS sequence"/>
</dbReference>
<accession>A0A0N1I064</accession>
<dbReference type="EMBL" id="LJSK01000302">
    <property type="protein sequence ID" value="KPI83992.1"/>
    <property type="molecule type" value="Genomic_DNA"/>
</dbReference>
<evidence type="ECO:0000313" key="2">
    <source>
        <dbReference type="Proteomes" id="UP000038009"/>
    </source>
</evidence>
<dbReference type="VEuPathDB" id="TriTrypDB:Lsey_0302_0090"/>
<gene>
    <name evidence="1" type="ORF">ABL78_6967</name>
</gene>
<keyword evidence="2" id="KW-1185">Reference proteome</keyword>
<name>A0A0N1I064_LEPSE</name>
<organism evidence="1 2">
    <name type="scientific">Leptomonas seymouri</name>
    <dbReference type="NCBI Taxonomy" id="5684"/>
    <lineage>
        <taxon>Eukaryota</taxon>
        <taxon>Discoba</taxon>
        <taxon>Euglenozoa</taxon>
        <taxon>Kinetoplastea</taxon>
        <taxon>Metakinetoplastina</taxon>
        <taxon>Trypanosomatida</taxon>
        <taxon>Trypanosomatidae</taxon>
        <taxon>Leishmaniinae</taxon>
        <taxon>Leptomonas</taxon>
    </lineage>
</organism>
<evidence type="ECO:0000313" key="1">
    <source>
        <dbReference type="EMBL" id="KPI83992.1"/>
    </source>
</evidence>
<sequence length="240" mass="26204">MKLENASMTASKSACTRTRESHQFVVGLSTVFHENIWCHYWLFEPLEKVINDPDLPVDTFEDVREQLGDGRAAVNPAVHIAITASRAGELSVNLAAPDVTVHQDPQSTASWWSEYVATHCAAAYTVMFQLRATKRGAFRENCMAAITATAAAAGAQGCKRHYANPLSLHESTATAVSGEAFSGRASSAMNTGCGDQHMAAVIQLEFAMNRTPTVCYYHSLHYPPLRTALWSSSSCPLFCW</sequence>
<reference evidence="1 2" key="1">
    <citation type="journal article" date="2015" name="PLoS Pathog.">
        <title>Leptomonas seymouri: Adaptations to the Dixenous Life Cycle Analyzed by Genome Sequencing, Transcriptome Profiling and Co-infection with Leishmania donovani.</title>
        <authorList>
            <person name="Kraeva N."/>
            <person name="Butenko A."/>
            <person name="Hlavacova J."/>
            <person name="Kostygov A."/>
            <person name="Myskova J."/>
            <person name="Grybchuk D."/>
            <person name="Lestinova T."/>
            <person name="Votypka J."/>
            <person name="Volf P."/>
            <person name="Opperdoes F."/>
            <person name="Flegontov P."/>
            <person name="Lukes J."/>
            <person name="Yurchenko V."/>
        </authorList>
    </citation>
    <scope>NUCLEOTIDE SEQUENCE [LARGE SCALE GENOMIC DNA]</scope>
    <source>
        <strain evidence="1 2">ATCC 30220</strain>
    </source>
</reference>
<protein>
    <submittedName>
        <fullName evidence="1">Uncharacterized protein</fullName>
    </submittedName>
</protein>